<protein>
    <submittedName>
        <fullName evidence="3">3-methylitaconate isomerase</fullName>
        <ecNumber evidence="3">5.3.3.6</ecNumber>
    </submittedName>
</protein>
<dbReference type="InterPro" id="IPR007400">
    <property type="entry name" value="PrpF-like"/>
</dbReference>
<organism evidence="3 4">
    <name type="scientific">Vibrio aerogenes CECT 7868</name>
    <dbReference type="NCBI Taxonomy" id="1216006"/>
    <lineage>
        <taxon>Bacteria</taxon>
        <taxon>Pseudomonadati</taxon>
        <taxon>Pseudomonadota</taxon>
        <taxon>Gammaproteobacteria</taxon>
        <taxon>Vibrionales</taxon>
        <taxon>Vibrionaceae</taxon>
        <taxon>Vibrio</taxon>
    </lineage>
</organism>
<evidence type="ECO:0000313" key="4">
    <source>
        <dbReference type="Proteomes" id="UP000184608"/>
    </source>
</evidence>
<dbReference type="PANTHER" id="PTHR43709">
    <property type="entry name" value="ACONITATE ISOMERASE-RELATED"/>
    <property type="match status" value="1"/>
</dbReference>
<proteinExistence type="inferred from homology"/>
<sequence length="375" mass="39779">MKTNSVSKTNCMILRAGTSKGVFFSEKNMPSNRDDWTPFLLEVMGSPDKRQIDGLGGANSLTSKVAIVGPSGQDGIDVNYTFAQVSIDTNTVAFDSNCGNISSGVGPFAIATGMVEAQEPVTRVMINNTNSNRLIEAEVQVEDGELVVDGDCEIPGVPGTGAKLDLSFYESQGASTGKLLPTGEARQTIQTSAGEIEISIVDSAAPLVYMRAKDLGLTGKELHTDFTEKDLTLIEEIRSIACELCGFASREDATRLSPAVPKATVIAAPQDYTDMSGRVQPAEKMDLLIRMMSMQKPHQALAITGAVCTANAARVPGSLVSEIVTSESDEVFLGHPGGVMRAAIKADGEHISAITVERTARILIAGQVFTKTRFA</sequence>
<dbReference type="Pfam" id="PF04303">
    <property type="entry name" value="PrpF"/>
    <property type="match status" value="1"/>
</dbReference>
<dbReference type="GO" id="GO:0050100">
    <property type="term" value="F:methylitaconate delta-isomerase activity"/>
    <property type="evidence" value="ECO:0007669"/>
    <property type="project" value="UniProtKB-EC"/>
</dbReference>
<accession>A0A1M5X3Y7</accession>
<name>A0A1M5X3Y7_9VIBR</name>
<reference evidence="3 4" key="1">
    <citation type="submission" date="2016-11" db="EMBL/GenBank/DDBJ databases">
        <authorList>
            <person name="Jaros S."/>
            <person name="Januszkiewicz K."/>
            <person name="Wedrychowicz H."/>
        </authorList>
    </citation>
    <scope>NUCLEOTIDE SEQUENCE [LARGE SCALE GENOMIC DNA]</scope>
    <source>
        <strain evidence="3 4">CECT 7868</strain>
    </source>
</reference>
<dbReference type="EC" id="5.3.3.6" evidence="3"/>
<keyword evidence="2 3" id="KW-0413">Isomerase</keyword>
<keyword evidence="4" id="KW-1185">Reference proteome</keyword>
<dbReference type="PANTHER" id="PTHR43709:SF2">
    <property type="entry name" value="DUF453 DOMAIN PROTEIN (AFU_ORTHOLOGUE AFUA_6G00360)"/>
    <property type="match status" value="1"/>
</dbReference>
<dbReference type="Gene3D" id="3.10.310.10">
    <property type="entry name" value="Diaminopimelate Epimerase, Chain A, domain 1"/>
    <property type="match status" value="2"/>
</dbReference>
<gene>
    <name evidence="3" type="primary">mii</name>
    <name evidence="3" type="ORF">VA7868_00964</name>
</gene>
<dbReference type="AlphaFoldDB" id="A0A1M5X3Y7"/>
<dbReference type="RefSeq" id="WP_073602733.1">
    <property type="nucleotide sequence ID" value="NZ_FQXZ01000009.1"/>
</dbReference>
<dbReference type="OrthoDB" id="9779763at2"/>
<comment type="similarity">
    <text evidence="1">Belongs to the PrpF family.</text>
</comment>
<evidence type="ECO:0000256" key="1">
    <source>
        <dbReference type="ARBA" id="ARBA00007673"/>
    </source>
</evidence>
<dbReference type="Proteomes" id="UP000184608">
    <property type="component" value="Unassembled WGS sequence"/>
</dbReference>
<dbReference type="SUPFAM" id="SSF54506">
    <property type="entry name" value="Diaminopimelate epimerase-like"/>
    <property type="match status" value="2"/>
</dbReference>
<dbReference type="EMBL" id="FQXZ01000009">
    <property type="protein sequence ID" value="SHH94519.1"/>
    <property type="molecule type" value="Genomic_DNA"/>
</dbReference>
<evidence type="ECO:0000256" key="2">
    <source>
        <dbReference type="ARBA" id="ARBA00023235"/>
    </source>
</evidence>
<dbReference type="STRING" id="1216006.VA7868_00964"/>
<evidence type="ECO:0000313" key="3">
    <source>
        <dbReference type="EMBL" id="SHH94519.1"/>
    </source>
</evidence>